<evidence type="ECO:0000259" key="8">
    <source>
        <dbReference type="PROSITE" id="PS50922"/>
    </source>
</evidence>
<dbReference type="OrthoDB" id="537032at2759"/>
<dbReference type="InterPro" id="IPR006634">
    <property type="entry name" value="TLC-dom"/>
</dbReference>
<evidence type="ECO:0000313" key="10">
    <source>
        <dbReference type="Proteomes" id="UP000054144"/>
    </source>
</evidence>
<evidence type="ECO:0000256" key="2">
    <source>
        <dbReference type="ARBA" id="ARBA00009808"/>
    </source>
</evidence>
<feature type="transmembrane region" description="Helical" evidence="7">
    <location>
        <begin position="35"/>
        <end position="56"/>
    </location>
</feature>
<organism evidence="9 10">
    <name type="scientific">Fistulina hepatica ATCC 64428</name>
    <dbReference type="NCBI Taxonomy" id="1128425"/>
    <lineage>
        <taxon>Eukaryota</taxon>
        <taxon>Fungi</taxon>
        <taxon>Dikarya</taxon>
        <taxon>Basidiomycota</taxon>
        <taxon>Agaricomycotina</taxon>
        <taxon>Agaricomycetes</taxon>
        <taxon>Agaricomycetidae</taxon>
        <taxon>Agaricales</taxon>
        <taxon>Fistulinaceae</taxon>
        <taxon>Fistulina</taxon>
    </lineage>
</organism>
<dbReference type="EMBL" id="KN881649">
    <property type="protein sequence ID" value="KIY51624.1"/>
    <property type="molecule type" value="Genomic_DNA"/>
</dbReference>
<proteinExistence type="inferred from homology"/>
<accession>A0A0D7AIP0</accession>
<name>A0A0D7AIP0_9AGAR</name>
<feature type="transmembrane region" description="Helical" evidence="7">
    <location>
        <begin position="177"/>
        <end position="194"/>
    </location>
</feature>
<dbReference type="InterPro" id="IPR016439">
    <property type="entry name" value="Lag1/Lac1-like"/>
</dbReference>
<dbReference type="PROSITE" id="PS50922">
    <property type="entry name" value="TLC"/>
    <property type="match status" value="1"/>
</dbReference>
<evidence type="ECO:0000256" key="4">
    <source>
        <dbReference type="ARBA" id="ARBA00022989"/>
    </source>
</evidence>
<dbReference type="AlphaFoldDB" id="A0A0D7AIP0"/>
<evidence type="ECO:0000256" key="1">
    <source>
        <dbReference type="ARBA" id="ARBA00004141"/>
    </source>
</evidence>
<feature type="transmembrane region" description="Helical" evidence="7">
    <location>
        <begin position="147"/>
        <end position="165"/>
    </location>
</feature>
<comment type="similarity">
    <text evidence="2">Belongs to the sphingosine N-acyltransferase family.</text>
</comment>
<evidence type="ECO:0000256" key="6">
    <source>
        <dbReference type="PROSITE-ProRule" id="PRU00205"/>
    </source>
</evidence>
<comment type="subcellular location">
    <subcellularLocation>
        <location evidence="1">Membrane</location>
        <topology evidence="1">Multi-pass membrane protein</topology>
    </subcellularLocation>
</comment>
<reference evidence="9 10" key="1">
    <citation type="journal article" date="2015" name="Fungal Genet. Biol.">
        <title>Evolution of novel wood decay mechanisms in Agaricales revealed by the genome sequences of Fistulina hepatica and Cylindrobasidium torrendii.</title>
        <authorList>
            <person name="Floudas D."/>
            <person name="Held B.W."/>
            <person name="Riley R."/>
            <person name="Nagy L.G."/>
            <person name="Koehler G."/>
            <person name="Ransdell A.S."/>
            <person name="Younus H."/>
            <person name="Chow J."/>
            <person name="Chiniquy J."/>
            <person name="Lipzen A."/>
            <person name="Tritt A."/>
            <person name="Sun H."/>
            <person name="Haridas S."/>
            <person name="LaButti K."/>
            <person name="Ohm R.A."/>
            <person name="Kues U."/>
            <person name="Blanchette R.A."/>
            <person name="Grigoriev I.V."/>
            <person name="Minto R.E."/>
            <person name="Hibbett D.S."/>
        </authorList>
    </citation>
    <scope>NUCLEOTIDE SEQUENCE [LARGE SCALE GENOMIC DNA]</scope>
    <source>
        <strain evidence="9 10">ATCC 64428</strain>
    </source>
</reference>
<gene>
    <name evidence="9" type="ORF">FISHEDRAFT_36654</name>
</gene>
<dbReference type="GO" id="GO:0046513">
    <property type="term" value="P:ceramide biosynthetic process"/>
    <property type="evidence" value="ECO:0007669"/>
    <property type="project" value="InterPro"/>
</dbReference>
<dbReference type="Pfam" id="PF03798">
    <property type="entry name" value="TRAM_LAG1_CLN8"/>
    <property type="match status" value="1"/>
</dbReference>
<feature type="transmembrane region" description="Helical" evidence="7">
    <location>
        <begin position="102"/>
        <end position="120"/>
    </location>
</feature>
<feature type="domain" description="TLC" evidence="8">
    <location>
        <begin position="93"/>
        <end position="309"/>
    </location>
</feature>
<feature type="transmembrane region" description="Helical" evidence="7">
    <location>
        <begin position="230"/>
        <end position="258"/>
    </location>
</feature>
<dbReference type="SMART" id="SM00724">
    <property type="entry name" value="TLC"/>
    <property type="match status" value="1"/>
</dbReference>
<evidence type="ECO:0000313" key="9">
    <source>
        <dbReference type="EMBL" id="KIY51624.1"/>
    </source>
</evidence>
<dbReference type="PANTHER" id="PTHR12560">
    <property type="entry name" value="LONGEVITY ASSURANCE FACTOR 1 LAG1"/>
    <property type="match status" value="1"/>
</dbReference>
<dbReference type="Proteomes" id="UP000054144">
    <property type="component" value="Unassembled WGS sequence"/>
</dbReference>
<sequence>MSFADSLLEHLQPFVSLSYPTDRPAHPDCFPDANYYGSGPLDVCLCVSVIIVMAVLRDAFRLWIFEPFVRWKLTHDLDATKRALNGAQKQLNRSVLRFAEQGWALVFYTFQWCSGAYVHWNLPHRIFDHTNVWSNYPHYPLAGPLKLYYLTGLAFYMHQVLIINAEERRKDHVRMMTHHVITVLLMGGSYFYNVTRIGCLIMVIMDFCDILLPLAKMAKYLAVPSIVPDSLFVLFLMSWFVTRHIMFVFAIVQTAINIPMRVDLVWAPERGHYMTHKIFVGFISCLVALEILQCLWFYTAVRIAWRVATVGEPASDDRSDDEGYVYSCS</sequence>
<keyword evidence="3 6" id="KW-0812">Transmembrane</keyword>
<keyword evidence="4 7" id="KW-1133">Transmembrane helix</keyword>
<dbReference type="GO" id="GO:0016020">
    <property type="term" value="C:membrane"/>
    <property type="evidence" value="ECO:0007669"/>
    <property type="project" value="UniProtKB-SubCell"/>
</dbReference>
<dbReference type="PIRSF" id="PIRSF005225">
    <property type="entry name" value="LAG1_LAC1"/>
    <property type="match status" value="1"/>
</dbReference>
<dbReference type="PANTHER" id="PTHR12560:SF0">
    <property type="entry name" value="LD18904P"/>
    <property type="match status" value="1"/>
</dbReference>
<evidence type="ECO:0000256" key="3">
    <source>
        <dbReference type="ARBA" id="ARBA00022692"/>
    </source>
</evidence>
<protein>
    <submittedName>
        <fullName evidence="9">Longevity assurance proteins LAG1/LAC1</fullName>
    </submittedName>
</protein>
<keyword evidence="5 6" id="KW-0472">Membrane</keyword>
<dbReference type="GO" id="GO:0050291">
    <property type="term" value="F:sphingosine N-acyltransferase activity"/>
    <property type="evidence" value="ECO:0007669"/>
    <property type="project" value="InterPro"/>
</dbReference>
<keyword evidence="10" id="KW-1185">Reference proteome</keyword>
<evidence type="ECO:0000256" key="5">
    <source>
        <dbReference type="ARBA" id="ARBA00023136"/>
    </source>
</evidence>
<feature type="transmembrane region" description="Helical" evidence="7">
    <location>
        <begin position="278"/>
        <end position="298"/>
    </location>
</feature>
<evidence type="ECO:0000256" key="7">
    <source>
        <dbReference type="SAM" id="Phobius"/>
    </source>
</evidence>